<feature type="region of interest" description="Disordered" evidence="1">
    <location>
        <begin position="1"/>
        <end position="110"/>
    </location>
</feature>
<keyword evidence="3" id="KW-1185">Reference proteome</keyword>
<sequence length="187" mass="21137">MASTPPPYTNGLTLILPNHDQDTPYSTPIFRPADHRTPSFSSESSFSSDEDSYPPYSPTTRIPFSWEKIPGIPKHQESKKREYSEHLLPPPPAGNSNSTTTKKSHHHSNTKFVRSLQRDPFFAALVECSKDDHNHNHGTNMISSKITRTLSDRFGLINMLYSASCKTTCSVSESIRSSPHYLVYNRR</sequence>
<reference evidence="3" key="1">
    <citation type="journal article" date="2024" name="IScience">
        <title>Strigolactones Initiate the Formation of Haustorium-like Structures in Castilleja.</title>
        <authorList>
            <person name="Buerger M."/>
            <person name="Peterson D."/>
            <person name="Chory J."/>
        </authorList>
    </citation>
    <scope>NUCLEOTIDE SEQUENCE [LARGE SCALE GENOMIC DNA]</scope>
</reference>
<dbReference type="AlphaFoldDB" id="A0ABD3D042"/>
<dbReference type="PANTHER" id="PTHR33696">
    <property type="entry name" value="T22J18.15-RELATED"/>
    <property type="match status" value="1"/>
</dbReference>
<protein>
    <submittedName>
        <fullName evidence="2">Uncharacterized protein</fullName>
    </submittedName>
</protein>
<proteinExistence type="predicted"/>
<organism evidence="2 3">
    <name type="scientific">Castilleja foliolosa</name>
    <dbReference type="NCBI Taxonomy" id="1961234"/>
    <lineage>
        <taxon>Eukaryota</taxon>
        <taxon>Viridiplantae</taxon>
        <taxon>Streptophyta</taxon>
        <taxon>Embryophyta</taxon>
        <taxon>Tracheophyta</taxon>
        <taxon>Spermatophyta</taxon>
        <taxon>Magnoliopsida</taxon>
        <taxon>eudicotyledons</taxon>
        <taxon>Gunneridae</taxon>
        <taxon>Pentapetalae</taxon>
        <taxon>asterids</taxon>
        <taxon>lamiids</taxon>
        <taxon>Lamiales</taxon>
        <taxon>Orobanchaceae</taxon>
        <taxon>Pedicularideae</taxon>
        <taxon>Castillejinae</taxon>
        <taxon>Castilleja</taxon>
    </lineage>
</organism>
<dbReference type="Proteomes" id="UP001632038">
    <property type="component" value="Unassembled WGS sequence"/>
</dbReference>
<accession>A0ABD3D042</accession>
<dbReference type="EMBL" id="JAVIJP010000028">
    <property type="protein sequence ID" value="KAL3634719.1"/>
    <property type="molecule type" value="Genomic_DNA"/>
</dbReference>
<feature type="compositionally biased region" description="Basic and acidic residues" evidence="1">
    <location>
        <begin position="74"/>
        <end position="85"/>
    </location>
</feature>
<feature type="compositionally biased region" description="Low complexity" evidence="1">
    <location>
        <begin position="38"/>
        <end position="47"/>
    </location>
</feature>
<evidence type="ECO:0000313" key="2">
    <source>
        <dbReference type="EMBL" id="KAL3634719.1"/>
    </source>
</evidence>
<comment type="caution">
    <text evidence="2">The sequence shown here is derived from an EMBL/GenBank/DDBJ whole genome shotgun (WGS) entry which is preliminary data.</text>
</comment>
<evidence type="ECO:0000313" key="3">
    <source>
        <dbReference type="Proteomes" id="UP001632038"/>
    </source>
</evidence>
<name>A0ABD3D042_9LAMI</name>
<dbReference type="PANTHER" id="PTHR33696:SF1">
    <property type="entry name" value="T22J18.15"/>
    <property type="match status" value="1"/>
</dbReference>
<gene>
    <name evidence="2" type="ORF">CASFOL_021773</name>
</gene>
<evidence type="ECO:0000256" key="1">
    <source>
        <dbReference type="SAM" id="MobiDB-lite"/>
    </source>
</evidence>